<dbReference type="AlphaFoldDB" id="A0A8J5ZH32"/>
<comment type="caution">
    <text evidence="1">The sequence shown here is derived from an EMBL/GenBank/DDBJ whole genome shotgun (WGS) entry which is preliminary data.</text>
</comment>
<evidence type="ECO:0000313" key="2">
    <source>
        <dbReference type="Proteomes" id="UP000700334"/>
    </source>
</evidence>
<dbReference type="Proteomes" id="UP000700334">
    <property type="component" value="Unassembled WGS sequence"/>
</dbReference>
<dbReference type="EMBL" id="JAGFMF010012211">
    <property type="protein sequence ID" value="KAG8505908.1"/>
    <property type="molecule type" value="Genomic_DNA"/>
</dbReference>
<reference evidence="1" key="1">
    <citation type="journal article" date="2021" name="Evol. Appl.">
        <title>The genome of the Pyrenean desman and the effects of bottlenecks and inbreeding on the genomic landscape of an endangered species.</title>
        <authorList>
            <person name="Escoda L."/>
            <person name="Castresana J."/>
        </authorList>
    </citation>
    <scope>NUCLEOTIDE SEQUENCE</scope>
    <source>
        <strain evidence="1">IBE-C5619</strain>
    </source>
</reference>
<organism evidence="1 2">
    <name type="scientific">Galemys pyrenaicus</name>
    <name type="common">Iberian desman</name>
    <name type="synonym">Pyrenean desman</name>
    <dbReference type="NCBI Taxonomy" id="202257"/>
    <lineage>
        <taxon>Eukaryota</taxon>
        <taxon>Metazoa</taxon>
        <taxon>Chordata</taxon>
        <taxon>Craniata</taxon>
        <taxon>Vertebrata</taxon>
        <taxon>Euteleostomi</taxon>
        <taxon>Mammalia</taxon>
        <taxon>Eutheria</taxon>
        <taxon>Laurasiatheria</taxon>
        <taxon>Eulipotyphla</taxon>
        <taxon>Talpidae</taxon>
        <taxon>Galemys</taxon>
    </lineage>
</organism>
<sequence>MLAHEVVCWCGTMNTHGRPCLIPTSTGILKRRKFRVKGGLQLLSLLLLSLRWQTGMKVCRCPLCVPSSSLY</sequence>
<protein>
    <submittedName>
        <fullName evidence="1">Uncharacterized protein</fullName>
    </submittedName>
</protein>
<accession>A0A8J5ZH32</accession>
<keyword evidence="2" id="KW-1185">Reference proteome</keyword>
<gene>
    <name evidence="1" type="ORF">J0S82_016691</name>
</gene>
<evidence type="ECO:0000313" key="1">
    <source>
        <dbReference type="EMBL" id="KAG8505908.1"/>
    </source>
</evidence>
<name>A0A8J5ZH32_GALPY</name>
<proteinExistence type="predicted"/>